<organism evidence="1 2">
    <name type="scientific">Entomophthora muscae</name>
    <dbReference type="NCBI Taxonomy" id="34485"/>
    <lineage>
        <taxon>Eukaryota</taxon>
        <taxon>Fungi</taxon>
        <taxon>Fungi incertae sedis</taxon>
        <taxon>Zoopagomycota</taxon>
        <taxon>Entomophthoromycotina</taxon>
        <taxon>Entomophthoromycetes</taxon>
        <taxon>Entomophthorales</taxon>
        <taxon>Entomophthoraceae</taxon>
        <taxon>Entomophthora</taxon>
    </lineage>
</organism>
<reference evidence="1" key="1">
    <citation type="submission" date="2022-04" db="EMBL/GenBank/DDBJ databases">
        <title>Genome of the entomopathogenic fungus Entomophthora muscae.</title>
        <authorList>
            <person name="Elya C."/>
            <person name="Lovett B.R."/>
            <person name="Lee E."/>
            <person name="Macias A.M."/>
            <person name="Hajek A.E."/>
            <person name="De Bivort B.L."/>
            <person name="Kasson M.T."/>
            <person name="De Fine Licht H.H."/>
            <person name="Stajich J.E."/>
        </authorList>
    </citation>
    <scope>NUCLEOTIDE SEQUENCE</scope>
    <source>
        <strain evidence="1">Berkeley</strain>
    </source>
</reference>
<evidence type="ECO:0000313" key="2">
    <source>
        <dbReference type="Proteomes" id="UP001165960"/>
    </source>
</evidence>
<proteinExistence type="predicted"/>
<gene>
    <name evidence="1" type="primary">NSP1</name>
    <name evidence="1" type="ORF">DSO57_1013280</name>
</gene>
<evidence type="ECO:0000313" key="1">
    <source>
        <dbReference type="EMBL" id="KAJ9081574.1"/>
    </source>
</evidence>
<protein>
    <submittedName>
        <fullName evidence="1">FG-nucleoporin nsp1</fullName>
    </submittedName>
</protein>
<comment type="caution">
    <text evidence="1">The sequence shown here is derived from an EMBL/GenBank/DDBJ whole genome shotgun (WGS) entry which is preliminary data.</text>
</comment>
<dbReference type="EMBL" id="QTSX02001469">
    <property type="protein sequence ID" value="KAJ9081574.1"/>
    <property type="molecule type" value="Genomic_DNA"/>
</dbReference>
<name>A0ACC2U3T3_9FUNG</name>
<sequence>MASAAPALSQQNLAKTVQAYVKELYEELMQTESEYRALHKTLAAWDLQICKNGGKINRLYKVIDQMELEQKSALDYLDYVIQQQDNIELLLKELSATAESLQASAPQASSFLAAEQSKADRERLTIYSLAEDLSNRLAEMADQVEGLTQAAGEISTTAMKILDAEAHPLILEHVTQLDVVTKMTQQLEENLNALGYPSSGPTTY</sequence>
<accession>A0ACC2U3T3</accession>
<keyword evidence="2" id="KW-1185">Reference proteome</keyword>
<dbReference type="Proteomes" id="UP001165960">
    <property type="component" value="Unassembled WGS sequence"/>
</dbReference>